<dbReference type="PANTHER" id="PTHR21207:SF1">
    <property type="entry name" value="PACRG-LIKE PROTEIN"/>
    <property type="match status" value="1"/>
</dbReference>
<gene>
    <name evidence="2" type="ORF">EOD39_12799</name>
</gene>
<proteinExistence type="predicted"/>
<reference evidence="2 3" key="1">
    <citation type="submission" date="2019-01" db="EMBL/GenBank/DDBJ databases">
        <title>Draft Genome and Complete Hox-Cluster Characterization of the Sterlet Sturgeon (Acipenser ruthenus).</title>
        <authorList>
            <person name="Wei Q."/>
        </authorList>
    </citation>
    <scope>NUCLEOTIDE SEQUENCE [LARGE SCALE GENOMIC DNA]</scope>
    <source>
        <strain evidence="2">WHYD16114868_AA</strain>
        <tissue evidence="2">Blood</tissue>
    </source>
</reference>
<protein>
    <submittedName>
        <fullName evidence="2">PACRG-like protein</fullName>
    </submittedName>
</protein>
<dbReference type="InterPro" id="IPR019399">
    <property type="entry name" value="Parkin_co-regulated_protein"/>
</dbReference>
<keyword evidence="3" id="KW-1185">Reference proteome</keyword>
<name>A0A444TW92_ACIRT</name>
<dbReference type="AlphaFoldDB" id="A0A444TW92"/>
<dbReference type="Proteomes" id="UP000289886">
    <property type="component" value="Unassembled WGS sequence"/>
</dbReference>
<comment type="caution">
    <text evidence="2">The sequence shown here is derived from an EMBL/GenBank/DDBJ whole genome shotgun (WGS) entry which is preliminary data.</text>
</comment>
<sequence length="139" mass="15211">MGFLFVFQFSGPLRAQSTFAAVYSKGGIPCRLVHGSVKHRLQWECPPETIHFDPLLITLAEGLRETKHPYTFVSREGFKELLLVDGAAEKAIPLLAKLVPALKAALIQTMASINEAGPSGTTSHKTGKCRKPDFSEEES</sequence>
<accession>A0A444TW92</accession>
<feature type="region of interest" description="Disordered" evidence="1">
    <location>
        <begin position="115"/>
        <end position="139"/>
    </location>
</feature>
<dbReference type="EMBL" id="SCEB01215886">
    <property type="protein sequence ID" value="RXM27188.1"/>
    <property type="molecule type" value="Genomic_DNA"/>
</dbReference>
<dbReference type="Pfam" id="PF10274">
    <property type="entry name" value="ParcG"/>
    <property type="match status" value="1"/>
</dbReference>
<evidence type="ECO:0000313" key="2">
    <source>
        <dbReference type="EMBL" id="RXM27188.1"/>
    </source>
</evidence>
<organism evidence="2 3">
    <name type="scientific">Acipenser ruthenus</name>
    <name type="common">Sterlet sturgeon</name>
    <dbReference type="NCBI Taxonomy" id="7906"/>
    <lineage>
        <taxon>Eukaryota</taxon>
        <taxon>Metazoa</taxon>
        <taxon>Chordata</taxon>
        <taxon>Craniata</taxon>
        <taxon>Vertebrata</taxon>
        <taxon>Euteleostomi</taxon>
        <taxon>Actinopterygii</taxon>
        <taxon>Chondrostei</taxon>
        <taxon>Acipenseriformes</taxon>
        <taxon>Acipenseridae</taxon>
        <taxon>Acipenser</taxon>
    </lineage>
</organism>
<dbReference type="PANTHER" id="PTHR21207">
    <property type="entry name" value="PARKIN COREGULATED GENE PROTEIN PARK2 COREGULATED"/>
    <property type="match status" value="1"/>
</dbReference>
<evidence type="ECO:0000313" key="3">
    <source>
        <dbReference type="Proteomes" id="UP000289886"/>
    </source>
</evidence>
<evidence type="ECO:0000256" key="1">
    <source>
        <dbReference type="SAM" id="MobiDB-lite"/>
    </source>
</evidence>
<feature type="compositionally biased region" description="Basic and acidic residues" evidence="1">
    <location>
        <begin position="130"/>
        <end position="139"/>
    </location>
</feature>